<keyword evidence="2" id="KW-1185">Reference proteome</keyword>
<dbReference type="EMBL" id="JAKZMM010000018">
    <property type="protein sequence ID" value="MCJ2380695.1"/>
    <property type="molecule type" value="Genomic_DNA"/>
</dbReference>
<evidence type="ECO:0000313" key="2">
    <source>
        <dbReference type="Proteomes" id="UP001165444"/>
    </source>
</evidence>
<evidence type="ECO:0008006" key="3">
    <source>
        <dbReference type="Google" id="ProtNLM"/>
    </source>
</evidence>
<evidence type="ECO:0000313" key="1">
    <source>
        <dbReference type="EMBL" id="MCJ2380695.1"/>
    </source>
</evidence>
<accession>A0ABT0C193</accession>
<dbReference type="InterPro" id="IPR010995">
    <property type="entry name" value="DNA_repair_Rad51/TF_NusA_a-hlx"/>
</dbReference>
<proteinExistence type="predicted"/>
<dbReference type="Proteomes" id="UP001165444">
    <property type="component" value="Unassembled WGS sequence"/>
</dbReference>
<comment type="caution">
    <text evidence="1">The sequence shown here is derived from an EMBL/GenBank/DDBJ whole genome shotgun (WGS) entry which is preliminary data.</text>
</comment>
<organism evidence="1 2">
    <name type="scientific">Parabacteroides faecalis</name>
    <dbReference type="NCBI Taxonomy" id="2924040"/>
    <lineage>
        <taxon>Bacteria</taxon>
        <taxon>Pseudomonadati</taxon>
        <taxon>Bacteroidota</taxon>
        <taxon>Bacteroidia</taxon>
        <taxon>Bacteroidales</taxon>
        <taxon>Tannerellaceae</taxon>
        <taxon>Parabacteroides</taxon>
    </lineage>
</organism>
<dbReference type="RefSeq" id="WP_243324828.1">
    <property type="nucleotide sequence ID" value="NZ_JAKZMM010000018.1"/>
</dbReference>
<gene>
    <name evidence="1" type="ORF">MUN53_08745</name>
</gene>
<protein>
    <recommendedName>
        <fullName evidence="3">50S ribosomal protein L7/L12</fullName>
    </recommendedName>
</protein>
<reference evidence="1 2" key="1">
    <citation type="submission" date="2022-03" db="EMBL/GenBank/DDBJ databases">
        <title>Parabacteroides sp. nov. isolated from swine feces.</title>
        <authorList>
            <person name="Bak J.E."/>
        </authorList>
    </citation>
    <scope>NUCLEOTIDE SEQUENCE [LARGE SCALE GENOMIC DNA]</scope>
    <source>
        <strain evidence="1 2">AGMB00274</strain>
    </source>
</reference>
<name>A0ABT0C193_9BACT</name>
<dbReference type="SUPFAM" id="SSF47794">
    <property type="entry name" value="Rad51 N-terminal domain-like"/>
    <property type="match status" value="1"/>
</dbReference>
<sequence>MKIQFIKSAAGFAYSAGMQADLPEEKVKPLIEQGFAFPIEQLKEPESDLPEDFPAREILIKEGLVTMTDVMAAKETLTDIKGIGEKTKAEIVERLTE</sequence>